<proteinExistence type="predicted"/>
<accession>A0A560BFM6</accession>
<gene>
    <name evidence="2" type="ORF">FBZ82_103361</name>
</gene>
<name>A0A560BFM6_AZOBR</name>
<evidence type="ECO:0000313" key="2">
    <source>
        <dbReference type="EMBL" id="TWA71386.1"/>
    </source>
</evidence>
<feature type="transmembrane region" description="Helical" evidence="1">
    <location>
        <begin position="38"/>
        <end position="58"/>
    </location>
</feature>
<organism evidence="2 3">
    <name type="scientific">Azospirillum brasilense</name>
    <dbReference type="NCBI Taxonomy" id="192"/>
    <lineage>
        <taxon>Bacteria</taxon>
        <taxon>Pseudomonadati</taxon>
        <taxon>Pseudomonadota</taxon>
        <taxon>Alphaproteobacteria</taxon>
        <taxon>Rhodospirillales</taxon>
        <taxon>Azospirillaceae</taxon>
        <taxon>Azospirillum</taxon>
    </lineage>
</organism>
<reference evidence="2 3" key="1">
    <citation type="submission" date="2019-06" db="EMBL/GenBank/DDBJ databases">
        <title>Genomic Encyclopedia of Type Strains, Phase IV (KMG-V): Genome sequencing to study the core and pangenomes of soil and plant-associated prokaryotes.</title>
        <authorList>
            <person name="Whitman W."/>
        </authorList>
    </citation>
    <scope>NUCLEOTIDE SEQUENCE [LARGE SCALE GENOMIC DNA]</scope>
    <source>
        <strain evidence="2 3">BR 11796</strain>
    </source>
</reference>
<comment type="caution">
    <text evidence="2">The sequence shown here is derived from an EMBL/GenBank/DDBJ whole genome shotgun (WGS) entry which is preliminary data.</text>
</comment>
<dbReference type="AlphaFoldDB" id="A0A560BFM6"/>
<dbReference type="EMBL" id="VITF01000003">
    <property type="protein sequence ID" value="TWA71386.1"/>
    <property type="molecule type" value="Genomic_DNA"/>
</dbReference>
<keyword evidence="1" id="KW-0812">Transmembrane</keyword>
<protein>
    <submittedName>
        <fullName evidence="2">Uncharacterized protein</fullName>
    </submittedName>
</protein>
<evidence type="ECO:0000313" key="3">
    <source>
        <dbReference type="Proteomes" id="UP000316083"/>
    </source>
</evidence>
<keyword evidence="1" id="KW-0472">Membrane</keyword>
<dbReference type="Proteomes" id="UP000316083">
    <property type="component" value="Unassembled WGS sequence"/>
</dbReference>
<evidence type="ECO:0000256" key="1">
    <source>
        <dbReference type="SAM" id="Phobius"/>
    </source>
</evidence>
<sequence>MKGHPVTDPTVRCERCDRPYPAELPGCPNCRRIRQTNIAIATTMILLVLFAIGGWFGIQVFTGFSTGGAP</sequence>
<keyword evidence="1" id="KW-1133">Transmembrane helix</keyword>